<dbReference type="Pfam" id="PF00155">
    <property type="entry name" value="Aminotran_1_2"/>
    <property type="match status" value="1"/>
</dbReference>
<dbReference type="GO" id="GO:0030170">
    <property type="term" value="F:pyridoxal phosphate binding"/>
    <property type="evidence" value="ECO:0007669"/>
    <property type="project" value="InterPro"/>
</dbReference>
<dbReference type="CDD" id="cd00609">
    <property type="entry name" value="AAT_like"/>
    <property type="match status" value="1"/>
</dbReference>
<dbReference type="GO" id="GO:0003700">
    <property type="term" value="F:DNA-binding transcription factor activity"/>
    <property type="evidence" value="ECO:0007669"/>
    <property type="project" value="InterPro"/>
</dbReference>
<feature type="domain" description="HTH gntR-type" evidence="7">
    <location>
        <begin position="22"/>
        <end position="90"/>
    </location>
</feature>
<name>A0A2G1XML8_STRCJ</name>
<keyword evidence="2" id="KW-0663">Pyridoxal phosphate</keyword>
<dbReference type="InterPro" id="IPR036388">
    <property type="entry name" value="WH-like_DNA-bd_sf"/>
</dbReference>
<evidence type="ECO:0000256" key="3">
    <source>
        <dbReference type="ARBA" id="ARBA00023015"/>
    </source>
</evidence>
<reference evidence="8 9" key="1">
    <citation type="journal article" date="2017" name="Biochemistry">
        <title>Identification of the Biosynthetic Pathway for the Antibiotic Bicyclomycin.</title>
        <authorList>
            <person name="Patteson J."/>
            <person name="Cai W."/>
            <person name="Johnson R.A."/>
            <person name="Santa Maria K."/>
            <person name="Li B."/>
        </authorList>
    </citation>
    <scope>NUCLEOTIDE SEQUENCE [LARGE SCALE GENOMIC DNA]</scope>
    <source>
        <strain evidence="8 9">ATCC 21532</strain>
    </source>
</reference>
<dbReference type="SUPFAM" id="SSF46785">
    <property type="entry name" value="Winged helix' DNA-binding domain"/>
    <property type="match status" value="1"/>
</dbReference>
<dbReference type="RefSeq" id="WP_099198478.1">
    <property type="nucleotide sequence ID" value="NZ_NHZO01000084.1"/>
</dbReference>
<comment type="caution">
    <text evidence="8">The sequence shown here is derived from an EMBL/GenBank/DDBJ whole genome shotgun (WGS) entry which is preliminary data.</text>
</comment>
<dbReference type="SMART" id="SM00345">
    <property type="entry name" value="HTH_GNTR"/>
    <property type="match status" value="1"/>
</dbReference>
<dbReference type="EMBL" id="NHZO01000084">
    <property type="protein sequence ID" value="PHQ52389.1"/>
    <property type="molecule type" value="Genomic_DNA"/>
</dbReference>
<evidence type="ECO:0000259" key="7">
    <source>
        <dbReference type="PROSITE" id="PS50949"/>
    </source>
</evidence>
<dbReference type="InterPro" id="IPR051446">
    <property type="entry name" value="HTH_trans_reg/aminotransferase"/>
</dbReference>
<evidence type="ECO:0000256" key="4">
    <source>
        <dbReference type="ARBA" id="ARBA00023125"/>
    </source>
</evidence>
<dbReference type="InterPro" id="IPR000524">
    <property type="entry name" value="Tscrpt_reg_HTH_GntR"/>
</dbReference>
<dbReference type="InterPro" id="IPR036390">
    <property type="entry name" value="WH_DNA-bd_sf"/>
</dbReference>
<keyword evidence="9" id="KW-1185">Reference proteome</keyword>
<dbReference type="PROSITE" id="PS50949">
    <property type="entry name" value="HTH_GNTR"/>
    <property type="match status" value="1"/>
</dbReference>
<feature type="region of interest" description="Disordered" evidence="6">
    <location>
        <begin position="79"/>
        <end position="98"/>
    </location>
</feature>
<accession>A0A2G1XML8</accession>
<keyword evidence="3" id="KW-0805">Transcription regulation</keyword>
<dbReference type="PANTHER" id="PTHR46577:SF1">
    <property type="entry name" value="HTH-TYPE TRANSCRIPTIONAL REGULATORY PROTEIN GABR"/>
    <property type="match status" value="1"/>
</dbReference>
<dbReference type="InterPro" id="IPR015421">
    <property type="entry name" value="PyrdxlP-dep_Trfase_major"/>
</dbReference>
<dbReference type="InterPro" id="IPR015424">
    <property type="entry name" value="PyrdxlP-dep_Trfase"/>
</dbReference>
<dbReference type="Pfam" id="PF00392">
    <property type="entry name" value="GntR"/>
    <property type="match status" value="1"/>
</dbReference>
<keyword evidence="4" id="KW-0238">DNA-binding</keyword>
<dbReference type="PANTHER" id="PTHR46577">
    <property type="entry name" value="HTH-TYPE TRANSCRIPTIONAL REGULATORY PROTEIN GABR"/>
    <property type="match status" value="1"/>
</dbReference>
<dbReference type="InterPro" id="IPR004839">
    <property type="entry name" value="Aminotransferase_I/II_large"/>
</dbReference>
<dbReference type="Gene3D" id="3.40.640.10">
    <property type="entry name" value="Type I PLP-dependent aspartate aminotransferase-like (Major domain)"/>
    <property type="match status" value="1"/>
</dbReference>
<dbReference type="SUPFAM" id="SSF53383">
    <property type="entry name" value="PLP-dependent transferases"/>
    <property type="match status" value="1"/>
</dbReference>
<evidence type="ECO:0000313" key="8">
    <source>
        <dbReference type="EMBL" id="PHQ52389.1"/>
    </source>
</evidence>
<dbReference type="PRINTS" id="PR00035">
    <property type="entry name" value="HTHGNTR"/>
</dbReference>
<protein>
    <recommendedName>
        <fullName evidence="7">HTH gntR-type domain-containing protein</fullName>
    </recommendedName>
</protein>
<organism evidence="8 9">
    <name type="scientific">Streptomyces cinnamoneus</name>
    <name type="common">Streptoverticillium cinnamoneum</name>
    <dbReference type="NCBI Taxonomy" id="53446"/>
    <lineage>
        <taxon>Bacteria</taxon>
        <taxon>Bacillati</taxon>
        <taxon>Actinomycetota</taxon>
        <taxon>Actinomycetes</taxon>
        <taxon>Kitasatosporales</taxon>
        <taxon>Streptomycetaceae</taxon>
        <taxon>Streptomyces</taxon>
        <taxon>Streptomyces cinnamoneus group</taxon>
    </lineage>
</organism>
<dbReference type="AlphaFoldDB" id="A0A2G1XML8"/>
<dbReference type="CDD" id="cd07377">
    <property type="entry name" value="WHTH_GntR"/>
    <property type="match status" value="1"/>
</dbReference>
<keyword evidence="5" id="KW-0804">Transcription</keyword>
<evidence type="ECO:0000256" key="5">
    <source>
        <dbReference type="ARBA" id="ARBA00023163"/>
    </source>
</evidence>
<evidence type="ECO:0000256" key="1">
    <source>
        <dbReference type="ARBA" id="ARBA00005384"/>
    </source>
</evidence>
<proteinExistence type="inferred from homology"/>
<sequence>MDRNWTAAELAEILGDWATAPGPLYRRLAAALTVAVEAGDLGTGERLPSERELAQAFRLSRATIVAAYDLLRDAGTLDTRRGSGSRVRGGPGKRGISGAESGTAVVRRLAAGPGPLISLARTAGEPPTDLAAELAALAAEDLPALLADAGHHPRGLPVLRETIADQYTADGLPTTADQIVITTGATQAISLAITCFVRRRATVVVESPGWPGCLDAFHAAGARLVPVGLDAEGAAVAELAPAFAAGPALAYLMPTFHNPTGTLMSAARRHRIGELAAQHGVPVLEDNAYCTTLGTPPPPPLAAYAPRGATVLSVGSVTKTIWSGLRVGWLRAPAPIAERIARLKTLADLGSPVLDQALTARLLSRPRPPDTEPLRRLAHLEAALRARLPDWRWRRPDGGSALWIELPDMDARVYAQVALRHGVEVVPDATHIRVPFTLPAATLTELAERLGRAWDSR</sequence>
<dbReference type="Gene3D" id="1.10.10.10">
    <property type="entry name" value="Winged helix-like DNA-binding domain superfamily/Winged helix DNA-binding domain"/>
    <property type="match status" value="1"/>
</dbReference>
<comment type="similarity">
    <text evidence="1">In the C-terminal section; belongs to the class-I pyridoxal-phosphate-dependent aminotransferase family.</text>
</comment>
<dbReference type="GO" id="GO:0003677">
    <property type="term" value="F:DNA binding"/>
    <property type="evidence" value="ECO:0007669"/>
    <property type="project" value="UniProtKB-KW"/>
</dbReference>
<dbReference type="OrthoDB" id="199743at2"/>
<gene>
    <name evidence="8" type="ORF">BLA24_08070</name>
</gene>
<evidence type="ECO:0000313" key="9">
    <source>
        <dbReference type="Proteomes" id="UP000222531"/>
    </source>
</evidence>
<dbReference type="Proteomes" id="UP000222531">
    <property type="component" value="Unassembled WGS sequence"/>
</dbReference>
<evidence type="ECO:0000256" key="6">
    <source>
        <dbReference type="SAM" id="MobiDB-lite"/>
    </source>
</evidence>
<evidence type="ECO:0000256" key="2">
    <source>
        <dbReference type="ARBA" id="ARBA00022898"/>
    </source>
</evidence>